<protein>
    <recommendedName>
        <fullName evidence="1">LPS-assembly protein LptD</fullName>
    </recommendedName>
</protein>
<keyword evidence="1" id="KW-0998">Cell outer membrane</keyword>
<comment type="function">
    <text evidence="1">Involved in the assembly of lipopolysaccharide (LPS) at the surface of the outer membrane.</text>
</comment>
<dbReference type="AlphaFoldDB" id="U6B405"/>
<comment type="caution">
    <text evidence="1">Lacks conserved residue(s) required for the propagation of feature annotation.</text>
</comment>
<keyword evidence="4" id="KW-1185">Reference proteome</keyword>
<evidence type="ECO:0000313" key="4">
    <source>
        <dbReference type="Proteomes" id="UP000017862"/>
    </source>
</evidence>
<organism evidence="3 4">
    <name type="scientific">Candidatus Liberibacter americanus str. Sao Paulo</name>
    <dbReference type="NCBI Taxonomy" id="1261131"/>
    <lineage>
        <taxon>Bacteria</taxon>
        <taxon>Pseudomonadati</taxon>
        <taxon>Pseudomonadota</taxon>
        <taxon>Alphaproteobacteria</taxon>
        <taxon>Hyphomicrobiales</taxon>
        <taxon>Rhizobiaceae</taxon>
        <taxon>Liberibacter</taxon>
    </lineage>
</organism>
<dbReference type="EMBL" id="CP006604">
    <property type="protein sequence ID" value="AHA27670.1"/>
    <property type="molecule type" value="Genomic_DNA"/>
</dbReference>
<evidence type="ECO:0000259" key="2">
    <source>
        <dbReference type="Pfam" id="PF04453"/>
    </source>
</evidence>
<comment type="subunit">
    <text evidence="1">Component of the lipopolysaccharide transport and assembly complex.</text>
</comment>
<dbReference type="PATRIC" id="fig|1261131.3.peg.287"/>
<dbReference type="GO" id="GO:0009279">
    <property type="term" value="C:cell outer membrane"/>
    <property type="evidence" value="ECO:0007669"/>
    <property type="project" value="UniProtKB-SubCell"/>
</dbReference>
<gene>
    <name evidence="3" type="primary">imp</name>
    <name evidence="1" type="synonym">lptD</name>
    <name evidence="3" type="ORF">lam_299</name>
</gene>
<dbReference type="Pfam" id="PF04453">
    <property type="entry name" value="LptD"/>
    <property type="match status" value="1"/>
</dbReference>
<dbReference type="KEGG" id="lar:lam_299"/>
<dbReference type="RefSeq" id="WP_007556927.1">
    <property type="nucleotide sequence ID" value="NC_022793.1"/>
</dbReference>
<dbReference type="HOGENOM" id="CLU_009039_3_0_5"/>
<evidence type="ECO:0000256" key="1">
    <source>
        <dbReference type="HAMAP-Rule" id="MF_01411"/>
    </source>
</evidence>
<evidence type="ECO:0000313" key="3">
    <source>
        <dbReference type="EMBL" id="AHA27670.1"/>
    </source>
</evidence>
<dbReference type="GO" id="GO:0015920">
    <property type="term" value="P:lipopolysaccharide transport"/>
    <property type="evidence" value="ECO:0007669"/>
    <property type="project" value="InterPro"/>
</dbReference>
<keyword evidence="1" id="KW-0472">Membrane</keyword>
<dbReference type="PANTHER" id="PTHR30189:SF1">
    <property type="entry name" value="LPS-ASSEMBLY PROTEIN LPTD"/>
    <property type="match status" value="1"/>
</dbReference>
<name>U6B405_9HYPH</name>
<sequence length="739" mass="84020">MKYHYIGLSVIIVFLSFVEIFAKKKEDISKQKEIKSNNNYSNVLISSEKIIHNPSMNTTIAIGNVKIEYDRYHISADKVTFNHNTKRIIASGNIKLIDSNKYQIYVKNLDITDDFKNGIIKEITIDTPDKTYISAKSAKLIDGIITIFNQGTYTACSSCDTKTSFHPFWIIKSKKTILNKKEHNIRMEKAYLEFLSIPVAYLPFIEIPDETVKRKTGFLIPRLSYSPSDKIFIVSIPYHIVISKSSDATFTLSPQSNMGILSELELRKRFAIGKHILNASYMYWFYPKMQDKKYDEANISSIAEFQLTPQWILGWNSNLQANINYFDKNLEILNKTKQDNEIYINGIGRKNNIGISLSHNDEKSPYIHKYYILPSIDYKYLEPKSLVGGELSLTGNITALSKKDKYIIDKKTSPTSYSYLNNRLTLETEWKQKLIGPLGTMFIPLISLRGDIHYLSLDKNMTRNNELIARGMFTTGLEARYPVVAITDKSRHIFEGITQLYLSNDEINMQDIPNEDSKSLVLNSASIFSRNKFSGFDRIEGGTRTNIGIRYVGNLKNNSLIINALIGQSIHLAGKNSFAFKDDIGVAINSGLEDNKSDYVGAISLSTPSNLMLSTQALINREDFTLRRSDVNINYISDALEWNINHSYMPKNSNLTINDPISIIKSEMKLKINDNFSTKASLGWNTKDSGKIIGHSIGLSYHNDCTTFNIVYENNSKTMQDYRIRADLSLRTIGGINNI</sequence>
<comment type="similarity">
    <text evidence="1">Belongs to the LptD family.</text>
</comment>
<reference evidence="3 4" key="1">
    <citation type="journal article" date="2014" name="Mol. Plant Microbe Interact.">
        <title>The complete genome sequence of Candidatus Liberibacter americanus, associated with citrus Huanglongbing.</title>
        <authorList>
            <person name="Wulff N.A."/>
            <person name="Zhang S."/>
            <person name="Setubal J.C."/>
            <person name="Almeida N.F."/>
            <person name="Martins E.C."/>
            <person name="Harakava R."/>
            <person name="Kumar D."/>
            <person name="Rangel L.T."/>
            <person name="Foissac X."/>
            <person name="Bove J."/>
            <person name="Gabriel D.W."/>
        </authorList>
    </citation>
    <scope>NUCLEOTIDE SEQUENCE [LARGE SCALE GENOMIC DNA]</scope>
    <source>
        <strain evidence="3 4">Sao Paulo</strain>
    </source>
</reference>
<comment type="subcellular location">
    <subcellularLocation>
        <location evidence="1">Cell outer membrane</location>
    </subcellularLocation>
</comment>
<dbReference type="GO" id="GO:0043165">
    <property type="term" value="P:Gram-negative-bacterium-type cell outer membrane assembly"/>
    <property type="evidence" value="ECO:0007669"/>
    <property type="project" value="UniProtKB-UniRule"/>
</dbReference>
<dbReference type="GO" id="GO:1990351">
    <property type="term" value="C:transporter complex"/>
    <property type="evidence" value="ECO:0007669"/>
    <property type="project" value="TreeGrafter"/>
</dbReference>
<dbReference type="STRING" id="1261131.lam_299"/>
<keyword evidence="1" id="KW-0732">Signal</keyword>
<dbReference type="eggNOG" id="COG1452">
    <property type="taxonomic scope" value="Bacteria"/>
</dbReference>
<dbReference type="Proteomes" id="UP000017862">
    <property type="component" value="Chromosome"/>
</dbReference>
<accession>U6B405</accession>
<dbReference type="InterPro" id="IPR050218">
    <property type="entry name" value="LptD"/>
</dbReference>
<dbReference type="HAMAP" id="MF_01411">
    <property type="entry name" value="LPS_assembly_LptD"/>
    <property type="match status" value="1"/>
</dbReference>
<proteinExistence type="inferred from homology"/>
<feature type="domain" description="LptD C-terminal" evidence="2">
    <location>
        <begin position="303"/>
        <end position="675"/>
    </location>
</feature>
<dbReference type="InterPro" id="IPR020889">
    <property type="entry name" value="LipoPS_assembly_LptD"/>
</dbReference>
<dbReference type="InterPro" id="IPR007543">
    <property type="entry name" value="LptD_C"/>
</dbReference>
<dbReference type="PANTHER" id="PTHR30189">
    <property type="entry name" value="LPS-ASSEMBLY PROTEIN"/>
    <property type="match status" value="1"/>
</dbReference>